<comment type="similarity">
    <text evidence="1">Belongs to the UPF0246 family.</text>
</comment>
<dbReference type="InterPro" id="IPR005583">
    <property type="entry name" value="YaaA"/>
</dbReference>
<dbReference type="EMBL" id="BFBY01000011">
    <property type="protein sequence ID" value="GBG05352.1"/>
    <property type="molecule type" value="Genomic_DNA"/>
</dbReference>
<dbReference type="Proteomes" id="UP000257317">
    <property type="component" value="Unassembled WGS sequence"/>
</dbReference>
<dbReference type="PANTHER" id="PTHR30283:SF4">
    <property type="entry name" value="PEROXIDE STRESS RESISTANCE PROTEIN YAAA"/>
    <property type="match status" value="1"/>
</dbReference>
<dbReference type="GO" id="GO:0033194">
    <property type="term" value="P:response to hydroperoxide"/>
    <property type="evidence" value="ECO:0007669"/>
    <property type="project" value="TreeGrafter"/>
</dbReference>
<comment type="caution">
    <text evidence="2">The sequence shown here is derived from an EMBL/GenBank/DDBJ whole genome shotgun (WGS) entry which is preliminary data.</text>
</comment>
<dbReference type="HAMAP" id="MF_00652">
    <property type="entry name" value="UPF0246"/>
    <property type="match status" value="1"/>
</dbReference>
<name>A0A2Z6TGY3_9LACO</name>
<dbReference type="NCBIfam" id="NF002543">
    <property type="entry name" value="PRK02101.1-4"/>
    <property type="match status" value="1"/>
</dbReference>
<evidence type="ECO:0000313" key="3">
    <source>
        <dbReference type="Proteomes" id="UP000257317"/>
    </source>
</evidence>
<dbReference type="PANTHER" id="PTHR30283">
    <property type="entry name" value="PEROXIDE STRESS RESPONSE PROTEIN YAAA"/>
    <property type="match status" value="1"/>
</dbReference>
<evidence type="ECO:0000313" key="2">
    <source>
        <dbReference type="EMBL" id="GBG05352.1"/>
    </source>
</evidence>
<dbReference type="GO" id="GO:0005829">
    <property type="term" value="C:cytosol"/>
    <property type="evidence" value="ECO:0007669"/>
    <property type="project" value="TreeGrafter"/>
</dbReference>
<organism evidence="2 3">
    <name type="scientific">Lactobacillus rodentium</name>
    <dbReference type="NCBI Taxonomy" id="947835"/>
    <lineage>
        <taxon>Bacteria</taxon>
        <taxon>Bacillati</taxon>
        <taxon>Bacillota</taxon>
        <taxon>Bacilli</taxon>
        <taxon>Lactobacillales</taxon>
        <taxon>Lactobacillaceae</taxon>
        <taxon>Lactobacillus</taxon>
    </lineage>
</organism>
<reference evidence="3" key="1">
    <citation type="submission" date="2018-03" db="EMBL/GenBank/DDBJ databases">
        <title>New taxa in the Lactobacillus gasseri group.</title>
        <authorList>
            <person name="Tanizawa Y."/>
            <person name="Tohno M."/>
            <person name="Endo A."/>
            <person name="Arita M."/>
        </authorList>
    </citation>
    <scope>NUCLEOTIDE SEQUENCE [LARGE SCALE GENOMIC DNA]</scope>
    <source>
        <strain evidence="3">DSM 24759</strain>
    </source>
</reference>
<sequence length="248" mass="29375">MKIIIAPAKKMVVDQESFSVQTEPVFLAQAKILWDFLKSRSFEQLKEIWQANDRIVKENQLRLKKENLTKQLTPALFSYSGIQYQYMGADVLEQEALDYLQKNLRIVSALYGLLRPFDGIVPYRLEMRNHLIGFRDYSLYHFWNNQPFDDLYQEDNLILNLASKEYAQVFTPYLKQKEQFVTVEFLENKKGKWRQIATHAKMARGAMVRFLAQNQVTTLEEVKNFNDFGYQFDSEDSSTEKYIFKKKD</sequence>
<accession>A0A2Z6TGY3</accession>
<gene>
    <name evidence="2" type="ORF">LrDSM24759_12660</name>
</gene>
<dbReference type="RefSeq" id="WP_117118682.1">
    <property type="nucleotide sequence ID" value="NZ_BFBY01000011.1"/>
</dbReference>
<protein>
    <recommendedName>
        <fullName evidence="1">UPF0246 protein LrDSM24759_12660</fullName>
    </recommendedName>
</protein>
<proteinExistence type="inferred from homology"/>
<evidence type="ECO:0000256" key="1">
    <source>
        <dbReference type="HAMAP-Rule" id="MF_00652"/>
    </source>
</evidence>
<dbReference type="AlphaFoldDB" id="A0A2Z6TGY3"/>
<dbReference type="OrthoDB" id="9777133at2"/>
<keyword evidence="3" id="KW-1185">Reference proteome</keyword>
<dbReference type="Pfam" id="PF03883">
    <property type="entry name" value="H2O2_YaaD"/>
    <property type="match status" value="1"/>
</dbReference>